<keyword evidence="2" id="KW-0378">Hydrolase</keyword>
<protein>
    <submittedName>
        <fullName evidence="2">Carboxyl-terminal protease</fullName>
    </submittedName>
</protein>
<dbReference type="Proteomes" id="UP000034368">
    <property type="component" value="Unassembled WGS sequence"/>
</dbReference>
<dbReference type="GO" id="GO:0008236">
    <property type="term" value="F:serine-type peptidase activity"/>
    <property type="evidence" value="ECO:0007669"/>
    <property type="project" value="InterPro"/>
</dbReference>
<evidence type="ECO:0000313" key="2">
    <source>
        <dbReference type="EMBL" id="KKT90422.1"/>
    </source>
</evidence>
<evidence type="ECO:0000259" key="1">
    <source>
        <dbReference type="SMART" id="SM00245"/>
    </source>
</evidence>
<dbReference type="AlphaFoldDB" id="A0A0G1NBD2"/>
<name>A0A0G1NBD2_9BACT</name>
<dbReference type="InterPro" id="IPR029045">
    <property type="entry name" value="ClpP/crotonase-like_dom_sf"/>
</dbReference>
<dbReference type="InterPro" id="IPR005151">
    <property type="entry name" value="Tail-specific_protease"/>
</dbReference>
<dbReference type="EMBL" id="LCKD01000001">
    <property type="protein sequence ID" value="KKT90422.1"/>
    <property type="molecule type" value="Genomic_DNA"/>
</dbReference>
<dbReference type="SMART" id="SM00245">
    <property type="entry name" value="TSPc"/>
    <property type="match status" value="1"/>
</dbReference>
<dbReference type="SUPFAM" id="SSF46565">
    <property type="entry name" value="Chaperone J-domain"/>
    <property type="match status" value="1"/>
</dbReference>
<dbReference type="SUPFAM" id="SSF52096">
    <property type="entry name" value="ClpP/crotonase"/>
    <property type="match status" value="1"/>
</dbReference>
<comment type="caution">
    <text evidence="2">The sequence shown here is derived from an EMBL/GenBank/DDBJ whole genome shotgun (WGS) entry which is preliminary data.</text>
</comment>
<dbReference type="GO" id="GO:0007165">
    <property type="term" value="P:signal transduction"/>
    <property type="evidence" value="ECO:0007669"/>
    <property type="project" value="TreeGrafter"/>
</dbReference>
<dbReference type="PANTHER" id="PTHR32060:SF30">
    <property type="entry name" value="CARBOXY-TERMINAL PROCESSING PROTEASE CTPA"/>
    <property type="match status" value="1"/>
</dbReference>
<accession>A0A0G1NBD2</accession>
<feature type="domain" description="Tail specific protease" evidence="1">
    <location>
        <begin position="191"/>
        <end position="396"/>
    </location>
</feature>
<sequence length="422" mass="47751">MRKTKILIYGFLVLASFSIGAGGTYYFSQHRTTAQISEPVDANLNEYQKFTAEIFDTIKERYWEKITDEQLAAIYKLGAEKLLDKSQSLESMNRKGVLSMVDSITSSMPDEKKKIFTAELANIVLVNLKPFGRSQLLSEKQLQTISETVQNKDSSTDLYAVLGLEKGASQEDVDRAYNNKIKESGPVPILERAYNALLKPEAKQKYDQSGIEPTVEHRIIKPDIFYMHVKKISPQTLDEFQKASDSTDRNPELKTLVLDLRGNIGGAIDIMPYFLGPFIGPDNYAYDFFHQDEYVPFKTKTGWLPSLVKFKKVVILIDGESQSSAEVMAATLKKYNVGVLIGSRTKGWGTIEQITPIKNQFDPTQKFSLLLVHSLTLREDGQPIEGRGVEPTIYISDKNWPKLFQDYYNSPVLMQAIKNLLK</sequence>
<dbReference type="GO" id="GO:0004175">
    <property type="term" value="F:endopeptidase activity"/>
    <property type="evidence" value="ECO:0007669"/>
    <property type="project" value="TreeGrafter"/>
</dbReference>
<gene>
    <name evidence="2" type="ORF">UW90_C0001G0010</name>
</gene>
<dbReference type="GO" id="GO:0006508">
    <property type="term" value="P:proteolysis"/>
    <property type="evidence" value="ECO:0007669"/>
    <property type="project" value="UniProtKB-KW"/>
</dbReference>
<dbReference type="GO" id="GO:0030288">
    <property type="term" value="C:outer membrane-bounded periplasmic space"/>
    <property type="evidence" value="ECO:0007669"/>
    <property type="project" value="TreeGrafter"/>
</dbReference>
<dbReference type="CDD" id="cd06567">
    <property type="entry name" value="Peptidase_S41"/>
    <property type="match status" value="1"/>
</dbReference>
<evidence type="ECO:0000313" key="3">
    <source>
        <dbReference type="Proteomes" id="UP000034368"/>
    </source>
</evidence>
<dbReference type="InterPro" id="IPR036869">
    <property type="entry name" value="J_dom_sf"/>
</dbReference>
<keyword evidence="2" id="KW-0645">Protease</keyword>
<dbReference type="Pfam" id="PF03572">
    <property type="entry name" value="Peptidase_S41"/>
    <property type="match status" value="1"/>
</dbReference>
<reference evidence="2 3" key="1">
    <citation type="journal article" date="2015" name="Nature">
        <title>rRNA introns, odd ribosomes, and small enigmatic genomes across a large radiation of phyla.</title>
        <authorList>
            <person name="Brown C.T."/>
            <person name="Hug L.A."/>
            <person name="Thomas B.C."/>
            <person name="Sharon I."/>
            <person name="Castelle C.J."/>
            <person name="Singh A."/>
            <person name="Wilkins M.J."/>
            <person name="Williams K.H."/>
            <person name="Banfield J.F."/>
        </authorList>
    </citation>
    <scope>NUCLEOTIDE SEQUENCE [LARGE SCALE GENOMIC DNA]</scope>
</reference>
<dbReference type="Gene3D" id="1.10.287.110">
    <property type="entry name" value="DnaJ domain"/>
    <property type="match status" value="1"/>
</dbReference>
<organism evidence="2 3">
    <name type="scientific">Candidatus Yanofskybacteria bacterium GW2011_GWB1_45_11</name>
    <dbReference type="NCBI Taxonomy" id="1619026"/>
    <lineage>
        <taxon>Bacteria</taxon>
        <taxon>Candidatus Yanofskyibacteriota</taxon>
    </lineage>
</organism>
<dbReference type="Gene3D" id="3.90.226.10">
    <property type="entry name" value="2-enoyl-CoA Hydratase, Chain A, domain 1"/>
    <property type="match status" value="1"/>
</dbReference>
<dbReference type="PANTHER" id="PTHR32060">
    <property type="entry name" value="TAIL-SPECIFIC PROTEASE"/>
    <property type="match status" value="1"/>
</dbReference>
<proteinExistence type="predicted"/>